<evidence type="ECO:0000259" key="1">
    <source>
        <dbReference type="Pfam" id="PF07693"/>
    </source>
</evidence>
<protein>
    <submittedName>
        <fullName evidence="2">P-loop NTPase fold protein</fullName>
    </submittedName>
</protein>
<dbReference type="SUPFAM" id="SSF52540">
    <property type="entry name" value="P-loop containing nucleoside triphosphate hydrolases"/>
    <property type="match status" value="1"/>
</dbReference>
<comment type="caution">
    <text evidence="2">The sequence shown here is derived from an EMBL/GenBank/DDBJ whole genome shotgun (WGS) entry which is preliminary data.</text>
</comment>
<reference evidence="2" key="1">
    <citation type="submission" date="2023-08" db="EMBL/GenBank/DDBJ databases">
        <title>Emergence of clinically-relevant ST2 carbapenem-resistant Acinetobacter baumannii strains in hospital sewages in Zhejiang, East of China.</title>
        <authorList>
            <person name="Kaichao C."/>
            <person name="Zhang R."/>
        </authorList>
    </citation>
    <scope>NUCLEOTIDE SEQUENCE</scope>
    <source>
        <strain evidence="2">M-RB-37</strain>
    </source>
</reference>
<evidence type="ECO:0000313" key="2">
    <source>
        <dbReference type="EMBL" id="MDQ8936651.1"/>
    </source>
</evidence>
<dbReference type="Proteomes" id="UP001243844">
    <property type="component" value="Unassembled WGS sequence"/>
</dbReference>
<dbReference type="Gene3D" id="3.40.50.300">
    <property type="entry name" value="P-loop containing nucleotide triphosphate hydrolases"/>
    <property type="match status" value="1"/>
</dbReference>
<dbReference type="EMBL" id="JAVIDL010000029">
    <property type="protein sequence ID" value="MDQ8936651.1"/>
    <property type="molecule type" value="Genomic_DNA"/>
</dbReference>
<proteinExistence type="predicted"/>
<dbReference type="InterPro" id="IPR027417">
    <property type="entry name" value="P-loop_NTPase"/>
</dbReference>
<dbReference type="AlphaFoldDB" id="A0AAW8JD91"/>
<dbReference type="RefSeq" id="WP_308981821.1">
    <property type="nucleotide sequence ID" value="NZ_JAVIDL010000029.1"/>
</dbReference>
<dbReference type="InterPro" id="IPR011646">
    <property type="entry name" value="KAP_P-loop"/>
</dbReference>
<dbReference type="Pfam" id="PF07693">
    <property type="entry name" value="KAP_NTPase"/>
    <property type="match status" value="1"/>
</dbReference>
<organism evidence="2 3">
    <name type="scientific">Acinetobacter rudis</name>
    <dbReference type="NCBI Taxonomy" id="632955"/>
    <lineage>
        <taxon>Bacteria</taxon>
        <taxon>Pseudomonadati</taxon>
        <taxon>Pseudomonadota</taxon>
        <taxon>Gammaproteobacteria</taxon>
        <taxon>Moraxellales</taxon>
        <taxon>Moraxellaceae</taxon>
        <taxon>Acinetobacter</taxon>
    </lineage>
</organism>
<feature type="domain" description="KAP NTPase" evidence="1">
    <location>
        <begin position="24"/>
        <end position="255"/>
    </location>
</feature>
<sequence>MPEYISEPNKHIEEYLDYYCNDRLNDYAVLIRGDWGAGKTWFIKEYEKKLKQDGFNRVVYISLNGVSGKDAIDDMIFCALHPVLSHKITKVIGRVAAGAVKASTKIDINSSETTLSLSTPTIDVSSVFKEGKKLILIFDDLERCQMKVSESLGYINYFVEHTESRAIILANEEKLSKCDTYKKEKEKLVGATFEFKGDIRSALNYFISELKSRSIKPKLSKEDNFESIITIYNTSKFNNIRSLRQSLREFERFYNKQILKENEELFSKILILFLIFSLELRNNGFDGEILKFRVDKENSTFQEKYNLGQFGSFLLSDATWNNILSKNIIDNTVIDDELEKNYFQYLSDQPDWLKLWKYFDLTNEEFNIVVDSAISKIKKSEWEEFGEVIHVIAALMYFNKKGILAIDIEDLKNNALVNISNIYKNKDHLYVKEFKLDPFNTSWGGYSYQGQNDTEFKDFMESLSTHIDRLDDDWVRGDAVNLLNLMAEDPRLFYQRICLTNAQDNYYWNIPILKEIPPKDFSEMYTNLDLKSFKVVYSALSNRYNASNIDLLQPEKNWLASVIENVEIIIESKTGVERLKLEDYSLKQLKKIYKEKFS</sequence>
<gene>
    <name evidence="2" type="ORF">RFH47_13080</name>
</gene>
<accession>A0AAW8JD91</accession>
<name>A0AAW8JD91_9GAMM</name>
<evidence type="ECO:0000313" key="3">
    <source>
        <dbReference type="Proteomes" id="UP001243844"/>
    </source>
</evidence>